<dbReference type="STRING" id="3476.A0A2P5ANW9"/>
<evidence type="ECO:0000313" key="1">
    <source>
        <dbReference type="EMBL" id="PON38151.1"/>
    </source>
</evidence>
<dbReference type="GO" id="GO:0009055">
    <property type="term" value="F:electron transfer activity"/>
    <property type="evidence" value="ECO:0007669"/>
    <property type="project" value="TreeGrafter"/>
</dbReference>
<proteinExistence type="predicted"/>
<accession>A0A2P5ANW9</accession>
<dbReference type="PANTHER" id="PTHR35709:SF1">
    <property type="entry name" value="PROTEIN PROTON GRADIENT REGULATION 5, CHLOROPLASTIC"/>
    <property type="match status" value="1"/>
</dbReference>
<reference evidence="2" key="1">
    <citation type="submission" date="2016-06" db="EMBL/GenBank/DDBJ databases">
        <title>Parallel loss of symbiosis genes in relatives of nitrogen-fixing non-legume Parasponia.</title>
        <authorList>
            <person name="Van Velzen R."/>
            <person name="Holmer R."/>
            <person name="Bu F."/>
            <person name="Rutten L."/>
            <person name="Van Zeijl A."/>
            <person name="Liu W."/>
            <person name="Santuari L."/>
            <person name="Cao Q."/>
            <person name="Sharma T."/>
            <person name="Shen D."/>
            <person name="Roswanjaya Y."/>
            <person name="Wardhani T."/>
            <person name="Kalhor M.S."/>
            <person name="Jansen J."/>
            <person name="Van den Hoogen J."/>
            <person name="Gungor B."/>
            <person name="Hartog M."/>
            <person name="Hontelez J."/>
            <person name="Verver J."/>
            <person name="Yang W.-C."/>
            <person name="Schijlen E."/>
            <person name="Repin R."/>
            <person name="Schilthuizen M."/>
            <person name="Schranz E."/>
            <person name="Heidstra R."/>
            <person name="Miyata K."/>
            <person name="Fedorova E."/>
            <person name="Kohlen W."/>
            <person name="Bisseling T."/>
            <person name="Smit S."/>
            <person name="Geurts R."/>
        </authorList>
    </citation>
    <scope>NUCLEOTIDE SEQUENCE [LARGE SCALE GENOMIC DNA]</scope>
    <source>
        <strain evidence="2">cv. WU1-14</strain>
    </source>
</reference>
<dbReference type="GO" id="GO:0009507">
    <property type="term" value="C:chloroplast"/>
    <property type="evidence" value="ECO:0007669"/>
    <property type="project" value="TreeGrafter"/>
</dbReference>
<comment type="caution">
    <text evidence="1">The sequence shown here is derived from an EMBL/GenBank/DDBJ whole genome shotgun (WGS) entry which is preliminary data.</text>
</comment>
<protein>
    <submittedName>
        <fullName evidence="1">Protein PROTON GRADIENT REGULATION</fullName>
    </submittedName>
</protein>
<name>A0A2P5ANW9_PARAD</name>
<evidence type="ECO:0000313" key="2">
    <source>
        <dbReference type="Proteomes" id="UP000237105"/>
    </source>
</evidence>
<dbReference type="EMBL" id="JXTB01000504">
    <property type="protein sequence ID" value="PON38151.1"/>
    <property type="molecule type" value="Genomic_DNA"/>
</dbReference>
<dbReference type="Proteomes" id="UP000237105">
    <property type="component" value="Unassembled WGS sequence"/>
</dbReference>
<dbReference type="OrthoDB" id="26525at2759"/>
<sequence length="128" mass="13803">MTTSISATGFKGGLGSSFHGSWGTSMAGEDYTMLAKSVPTQVRVGKKPIRLQPMMKNINEGKGLFAPVVVVARNIIGKKRFNQIRGKAIALHSQVITEFCKSIGADAKQRQGLIRLAKKNGERLGFLA</sequence>
<gene>
    <name evidence="1" type="ORF">PanWU01x14_314440</name>
</gene>
<organism evidence="1 2">
    <name type="scientific">Parasponia andersonii</name>
    <name type="common">Sponia andersonii</name>
    <dbReference type="NCBI Taxonomy" id="3476"/>
    <lineage>
        <taxon>Eukaryota</taxon>
        <taxon>Viridiplantae</taxon>
        <taxon>Streptophyta</taxon>
        <taxon>Embryophyta</taxon>
        <taxon>Tracheophyta</taxon>
        <taxon>Spermatophyta</taxon>
        <taxon>Magnoliopsida</taxon>
        <taxon>eudicotyledons</taxon>
        <taxon>Gunneridae</taxon>
        <taxon>Pentapetalae</taxon>
        <taxon>rosids</taxon>
        <taxon>fabids</taxon>
        <taxon>Rosales</taxon>
        <taxon>Cannabaceae</taxon>
        <taxon>Parasponia</taxon>
    </lineage>
</organism>
<dbReference type="GO" id="GO:0009773">
    <property type="term" value="P:photosynthetic electron transport in photosystem I"/>
    <property type="evidence" value="ECO:0007669"/>
    <property type="project" value="InterPro"/>
</dbReference>
<dbReference type="PANTHER" id="PTHR35709">
    <property type="entry name" value="PROTEIN PROTON GRADIENT REGULATION 5, CHLOROPLASTIC"/>
    <property type="match status" value="1"/>
</dbReference>
<dbReference type="GO" id="GO:0009644">
    <property type="term" value="P:response to high light intensity"/>
    <property type="evidence" value="ECO:0007669"/>
    <property type="project" value="InterPro"/>
</dbReference>
<dbReference type="InterPro" id="IPR037497">
    <property type="entry name" value="PGR5"/>
</dbReference>
<keyword evidence="2" id="KW-1185">Reference proteome</keyword>
<dbReference type="AlphaFoldDB" id="A0A2P5ANW9"/>